<evidence type="ECO:0000256" key="3">
    <source>
        <dbReference type="ARBA" id="ARBA00023004"/>
    </source>
</evidence>
<dbReference type="SUPFAM" id="SSF51197">
    <property type="entry name" value="Clavaminate synthase-like"/>
    <property type="match status" value="1"/>
</dbReference>
<organism evidence="6 7">
    <name type="scientific">Streptomyces piniterrae</name>
    <dbReference type="NCBI Taxonomy" id="2571125"/>
    <lineage>
        <taxon>Bacteria</taxon>
        <taxon>Bacillati</taxon>
        <taxon>Actinomycetota</taxon>
        <taxon>Actinomycetes</taxon>
        <taxon>Kitasatosporales</taxon>
        <taxon>Streptomycetaceae</taxon>
        <taxon>Streptomyces</taxon>
    </lineage>
</organism>
<evidence type="ECO:0000256" key="2">
    <source>
        <dbReference type="ARBA" id="ARBA00023002"/>
    </source>
</evidence>
<keyword evidence="2" id="KW-0560">Oxidoreductase</keyword>
<evidence type="ECO:0000313" key="7">
    <source>
        <dbReference type="Proteomes" id="UP000308697"/>
    </source>
</evidence>
<dbReference type="PANTHER" id="PTHR10696:SF56">
    <property type="entry name" value="TAUD_TFDA-LIKE DOMAIN-CONTAINING PROTEIN"/>
    <property type="match status" value="1"/>
</dbReference>
<name>A0A4U0NKB2_9ACTN</name>
<keyword evidence="7" id="KW-1185">Reference proteome</keyword>
<dbReference type="InterPro" id="IPR042098">
    <property type="entry name" value="TauD-like_sf"/>
</dbReference>
<proteinExistence type="predicted"/>
<dbReference type="Pfam" id="PF02668">
    <property type="entry name" value="TauD"/>
    <property type="match status" value="1"/>
</dbReference>
<evidence type="ECO:0000256" key="1">
    <source>
        <dbReference type="ARBA" id="ARBA00001954"/>
    </source>
</evidence>
<dbReference type="Gene3D" id="3.60.130.10">
    <property type="entry name" value="Clavaminate synthase-like"/>
    <property type="match status" value="1"/>
</dbReference>
<feature type="domain" description="TauD/TfdA-like" evidence="5">
    <location>
        <begin position="34"/>
        <end position="312"/>
    </location>
</feature>
<comment type="cofactor">
    <cofactor evidence="1">
        <name>Fe(2+)</name>
        <dbReference type="ChEBI" id="CHEBI:29033"/>
    </cofactor>
</comment>
<dbReference type="InterPro" id="IPR003819">
    <property type="entry name" value="TauD/TfdA-like"/>
</dbReference>
<dbReference type="Proteomes" id="UP000308697">
    <property type="component" value="Unassembled WGS sequence"/>
</dbReference>
<dbReference type="AlphaFoldDB" id="A0A4U0NKB2"/>
<reference evidence="6 7" key="1">
    <citation type="submission" date="2019-04" db="EMBL/GenBank/DDBJ databases">
        <title>Streptomyces piniterrae sp. nov., a heliquinomycin-producing actinomycete isolated from rhizosphere soil of Pinus yunnanensis.</title>
        <authorList>
            <person name="Zhuang X."/>
            <person name="Zhao J."/>
        </authorList>
    </citation>
    <scope>NUCLEOTIDE SEQUENCE [LARGE SCALE GENOMIC DNA]</scope>
    <source>
        <strain evidence="7">jys28</strain>
    </source>
</reference>
<dbReference type="InterPro" id="IPR050411">
    <property type="entry name" value="AlphaKG_dependent_hydroxylases"/>
</dbReference>
<dbReference type="OrthoDB" id="9769888at2"/>
<evidence type="ECO:0000256" key="4">
    <source>
        <dbReference type="ARBA" id="ARBA00023194"/>
    </source>
</evidence>
<keyword evidence="3" id="KW-0408">Iron</keyword>
<gene>
    <name evidence="6" type="ORF">FCH28_14140</name>
</gene>
<evidence type="ECO:0000259" key="5">
    <source>
        <dbReference type="Pfam" id="PF02668"/>
    </source>
</evidence>
<dbReference type="GO" id="GO:0051213">
    <property type="term" value="F:dioxygenase activity"/>
    <property type="evidence" value="ECO:0007669"/>
    <property type="project" value="UniProtKB-KW"/>
</dbReference>
<dbReference type="EMBL" id="SUMB01000004">
    <property type="protein sequence ID" value="TJZ54670.1"/>
    <property type="molecule type" value="Genomic_DNA"/>
</dbReference>
<keyword evidence="6" id="KW-0223">Dioxygenase</keyword>
<evidence type="ECO:0000313" key="6">
    <source>
        <dbReference type="EMBL" id="TJZ54670.1"/>
    </source>
</evidence>
<protein>
    <submittedName>
        <fullName evidence="6">TauD/TfdA family dioxygenase</fullName>
    </submittedName>
</protein>
<sequence>MGAVEAVPDGWHLTLGEGRIPVLRLPDPGAPAIADLPGEGIRALVARHGAILIRGLGLASPADLASAARALGVAGMAECEGFTSRLAHPDHVYSASDWPSEDQLCMHHEQSYAAVVPSIALFGCLVAPESGGTAAVADGERMMELLPEELVERFERDGWELARSYLEFGFTWAEAFGTEDRELVSDYCARNAVDCTWTEDGGLRTRQRRAAVLRHPVTGRRVWFNQAAFLHESSLDPLIREHLEELYGVEGLPFRTLYGDGETIPTDVVDTINKAYGVAGLTEPWQDGDLLMVDNLRMAHGRDPYEGDRQMVALFGDPVRVAGHQPR</sequence>
<comment type="caution">
    <text evidence="6">The sequence shown here is derived from an EMBL/GenBank/DDBJ whole genome shotgun (WGS) entry which is preliminary data.</text>
</comment>
<keyword evidence="4" id="KW-0045">Antibiotic biosynthesis</keyword>
<dbReference type="GO" id="GO:0017000">
    <property type="term" value="P:antibiotic biosynthetic process"/>
    <property type="evidence" value="ECO:0007669"/>
    <property type="project" value="UniProtKB-KW"/>
</dbReference>
<dbReference type="PANTHER" id="PTHR10696">
    <property type="entry name" value="GAMMA-BUTYROBETAINE HYDROXYLASE-RELATED"/>
    <property type="match status" value="1"/>
</dbReference>
<accession>A0A4U0NKB2</accession>